<dbReference type="InterPro" id="IPR020534">
    <property type="entry name" value="Uncharacterised_YqxA"/>
</dbReference>
<name>A0A417YUU6_9BACI</name>
<keyword evidence="3" id="KW-1185">Reference proteome</keyword>
<dbReference type="Pfam" id="PF12438">
    <property type="entry name" value="DUF3679"/>
    <property type="match status" value="1"/>
</dbReference>
<evidence type="ECO:0000313" key="3">
    <source>
        <dbReference type="Proteomes" id="UP000284416"/>
    </source>
</evidence>
<evidence type="ECO:0000256" key="1">
    <source>
        <dbReference type="SAM" id="SignalP"/>
    </source>
</evidence>
<gene>
    <name evidence="2" type="ORF">D1B31_08575</name>
</gene>
<feature type="signal peptide" evidence="1">
    <location>
        <begin position="1"/>
        <end position="19"/>
    </location>
</feature>
<accession>A0A417YUU6</accession>
<feature type="chain" id="PRO_5038369564" evidence="1">
    <location>
        <begin position="20"/>
        <end position="109"/>
    </location>
</feature>
<protein>
    <submittedName>
        <fullName evidence="2">DUF3679 domain-containing protein</fullName>
    </submittedName>
</protein>
<dbReference type="EMBL" id="QWEG01000005">
    <property type="protein sequence ID" value="RHW40992.1"/>
    <property type="molecule type" value="Genomic_DNA"/>
</dbReference>
<sequence>MKLFMLKSLLLASIMFALALGGMQVANDGISRMRGYDDPGFEEAVSLNKTQNGELQVSIMGGELNKSTMEEKKKEIEKTQVFNLFSSMGKALANMISGAARGILDLLRN</sequence>
<evidence type="ECO:0000313" key="2">
    <source>
        <dbReference type="EMBL" id="RHW40992.1"/>
    </source>
</evidence>
<dbReference type="OrthoDB" id="2941402at2"/>
<dbReference type="AlphaFoldDB" id="A0A417YUU6"/>
<proteinExistence type="predicted"/>
<comment type="caution">
    <text evidence="2">The sequence shown here is derived from an EMBL/GenBank/DDBJ whole genome shotgun (WGS) entry which is preliminary data.</text>
</comment>
<keyword evidence="1" id="KW-0732">Signal</keyword>
<dbReference type="Proteomes" id="UP000284416">
    <property type="component" value="Unassembled WGS sequence"/>
</dbReference>
<dbReference type="RefSeq" id="WP_118920368.1">
    <property type="nucleotide sequence ID" value="NZ_QWEG01000005.1"/>
</dbReference>
<organism evidence="2 3">
    <name type="scientific">Neobacillus notoginsengisoli</name>
    <dbReference type="NCBI Taxonomy" id="1578198"/>
    <lineage>
        <taxon>Bacteria</taxon>
        <taxon>Bacillati</taxon>
        <taxon>Bacillota</taxon>
        <taxon>Bacilli</taxon>
        <taxon>Bacillales</taxon>
        <taxon>Bacillaceae</taxon>
        <taxon>Neobacillus</taxon>
    </lineage>
</organism>
<reference evidence="2 3" key="1">
    <citation type="journal article" date="2017" name="Int. J. Syst. Evol. Microbiol.">
        <title>Bacillus notoginsengisoli sp. nov., a novel bacterium isolated from the rhizosphere of Panax notoginseng.</title>
        <authorList>
            <person name="Zhang M.Y."/>
            <person name="Cheng J."/>
            <person name="Cai Y."/>
            <person name="Zhang T.Y."/>
            <person name="Wu Y.Y."/>
            <person name="Manikprabhu D."/>
            <person name="Li W.J."/>
            <person name="Zhang Y.X."/>
        </authorList>
    </citation>
    <scope>NUCLEOTIDE SEQUENCE [LARGE SCALE GENOMIC DNA]</scope>
    <source>
        <strain evidence="2 3">JCM 30743</strain>
    </source>
</reference>